<name>A0A8A1MGB8_AJECA</name>
<gene>
    <name evidence="1" type="ORF">I7I51_02057</name>
</gene>
<evidence type="ECO:0000313" key="1">
    <source>
        <dbReference type="EMBL" id="QSS64979.1"/>
    </source>
</evidence>
<evidence type="ECO:0000313" key="2">
    <source>
        <dbReference type="Proteomes" id="UP000663671"/>
    </source>
</evidence>
<accession>A0A8A1MGB8</accession>
<organism evidence="1 2">
    <name type="scientific">Ajellomyces capsulatus</name>
    <name type="common">Darling's disease fungus</name>
    <name type="synonym">Histoplasma capsulatum</name>
    <dbReference type="NCBI Taxonomy" id="5037"/>
    <lineage>
        <taxon>Eukaryota</taxon>
        <taxon>Fungi</taxon>
        <taxon>Dikarya</taxon>
        <taxon>Ascomycota</taxon>
        <taxon>Pezizomycotina</taxon>
        <taxon>Eurotiomycetes</taxon>
        <taxon>Eurotiomycetidae</taxon>
        <taxon>Onygenales</taxon>
        <taxon>Ajellomycetaceae</taxon>
        <taxon>Histoplasma</taxon>
    </lineage>
</organism>
<protein>
    <submittedName>
        <fullName evidence="1">Uncharacterized protein</fullName>
    </submittedName>
</protein>
<sequence>MGLLDSSNPYQAQFFSPTQVRAAREQAAAAEVLKIDSQACQQEAQLQHTILNKEKTAETAKQKNECQKTYKKAVRQCEKVNEITAVKHQIEKKQ</sequence>
<dbReference type="AlphaFoldDB" id="A0A8A1MGB8"/>
<dbReference type="VEuPathDB" id="FungiDB:I7I51_02057"/>
<dbReference type="EMBL" id="CP069114">
    <property type="protein sequence ID" value="QSS64979.1"/>
    <property type="molecule type" value="Genomic_DNA"/>
</dbReference>
<reference evidence="1" key="1">
    <citation type="submission" date="2021-01" db="EMBL/GenBank/DDBJ databases">
        <title>Chromosome-level genome assembly of a human fungal pathogen reveals clustering of transcriptionally co-regulated genes.</title>
        <authorList>
            <person name="Voorhies M."/>
            <person name="Cohen S."/>
            <person name="Shea T.P."/>
            <person name="Petrus S."/>
            <person name="Munoz J.F."/>
            <person name="Poplawski S."/>
            <person name="Goldman W.E."/>
            <person name="Michael T."/>
            <person name="Cuomo C.A."/>
            <person name="Sil A."/>
            <person name="Beyhan S."/>
        </authorList>
    </citation>
    <scope>NUCLEOTIDE SEQUENCE</scope>
    <source>
        <strain evidence="1">WU24</strain>
    </source>
</reference>
<proteinExistence type="predicted"/>
<dbReference type="Proteomes" id="UP000663671">
    <property type="component" value="Chromosome 1"/>
</dbReference>